<accession>A0A8J2WWL7</accession>
<dbReference type="GO" id="GO:0030134">
    <property type="term" value="C:COPII-coated ER to Golgi transport vesicle"/>
    <property type="evidence" value="ECO:0007669"/>
    <property type="project" value="TreeGrafter"/>
</dbReference>
<organism evidence="7 8">
    <name type="scientific">Pelagomonas calceolata</name>
    <dbReference type="NCBI Taxonomy" id="35677"/>
    <lineage>
        <taxon>Eukaryota</taxon>
        <taxon>Sar</taxon>
        <taxon>Stramenopiles</taxon>
        <taxon>Ochrophyta</taxon>
        <taxon>Pelagophyceae</taxon>
        <taxon>Pelagomonadales</taxon>
        <taxon>Pelagomonadaceae</taxon>
        <taxon>Pelagomonas</taxon>
    </lineage>
</organism>
<comment type="subcellular location">
    <subcellularLocation>
        <location evidence="1">Membrane</location>
        <topology evidence="1">Multi-pass membrane protein</topology>
    </subcellularLocation>
</comment>
<gene>
    <name evidence="7" type="ORF">PECAL_2P18020</name>
</gene>
<sequence length="203" mass="22247">MQLFFGWLAWLLTVLGGYLAVLGAVLCLSCGLYYAAELAEEYSVLTGKLLRYATQGVVAGHLLLCLDGFPFGRCVTGILCHGAYAWLLNDYPRLELSSPAFILAILAFLLSHYSWFTFLASGEGPFLPFVNSLGFFAVFVWLVPFSLFVSLSINDNELPLGAPQAPRSSSAFRALCDMVRGAYGRTVAPAVQRGFHESHGKRY</sequence>
<evidence type="ECO:0000256" key="5">
    <source>
        <dbReference type="ARBA" id="ARBA00023136"/>
    </source>
</evidence>
<dbReference type="AlphaFoldDB" id="A0A8J2WWL7"/>
<dbReference type="GO" id="GO:0000139">
    <property type="term" value="C:Golgi membrane"/>
    <property type="evidence" value="ECO:0007669"/>
    <property type="project" value="TreeGrafter"/>
</dbReference>
<reference evidence="7" key="1">
    <citation type="submission" date="2021-11" db="EMBL/GenBank/DDBJ databases">
        <authorList>
            <consortium name="Genoscope - CEA"/>
            <person name="William W."/>
        </authorList>
    </citation>
    <scope>NUCLEOTIDE SEQUENCE</scope>
</reference>
<keyword evidence="8" id="KW-1185">Reference proteome</keyword>
<proteinExistence type="inferred from homology"/>
<dbReference type="PANTHER" id="PTHR13144:SF0">
    <property type="entry name" value="PROTEIN TEX261"/>
    <property type="match status" value="1"/>
</dbReference>
<dbReference type="EMBL" id="CAKKNE010000002">
    <property type="protein sequence ID" value="CAH0368725.1"/>
    <property type="molecule type" value="Genomic_DNA"/>
</dbReference>
<dbReference type="GO" id="GO:0005789">
    <property type="term" value="C:endoplasmic reticulum membrane"/>
    <property type="evidence" value="ECO:0007669"/>
    <property type="project" value="TreeGrafter"/>
</dbReference>
<evidence type="ECO:0000256" key="3">
    <source>
        <dbReference type="ARBA" id="ARBA00022692"/>
    </source>
</evidence>
<feature type="transmembrane region" description="Helical" evidence="6">
    <location>
        <begin position="100"/>
        <end position="120"/>
    </location>
</feature>
<dbReference type="Proteomes" id="UP000789595">
    <property type="component" value="Unassembled WGS sequence"/>
</dbReference>
<feature type="transmembrane region" description="Helical" evidence="6">
    <location>
        <begin position="126"/>
        <end position="149"/>
    </location>
</feature>
<keyword evidence="5 6" id="KW-0472">Membrane</keyword>
<evidence type="ECO:0000313" key="7">
    <source>
        <dbReference type="EMBL" id="CAH0368725.1"/>
    </source>
</evidence>
<evidence type="ECO:0000256" key="1">
    <source>
        <dbReference type="ARBA" id="ARBA00004141"/>
    </source>
</evidence>
<keyword evidence="4 6" id="KW-1133">Transmembrane helix</keyword>
<feature type="transmembrane region" description="Helical" evidence="6">
    <location>
        <begin position="70"/>
        <end position="88"/>
    </location>
</feature>
<feature type="transmembrane region" description="Helical" evidence="6">
    <location>
        <begin position="7"/>
        <end position="36"/>
    </location>
</feature>
<dbReference type="GO" id="GO:0097020">
    <property type="term" value="F:COPII receptor activity"/>
    <property type="evidence" value="ECO:0007669"/>
    <property type="project" value="InterPro"/>
</dbReference>
<evidence type="ECO:0000313" key="8">
    <source>
        <dbReference type="Proteomes" id="UP000789595"/>
    </source>
</evidence>
<evidence type="ECO:0008006" key="9">
    <source>
        <dbReference type="Google" id="ProtNLM"/>
    </source>
</evidence>
<dbReference type="InterPro" id="IPR007277">
    <property type="entry name" value="Svp26/Tex261"/>
</dbReference>
<keyword evidence="3 6" id="KW-0812">Transmembrane</keyword>
<comment type="caution">
    <text evidence="7">The sequence shown here is derived from an EMBL/GenBank/DDBJ whole genome shotgun (WGS) entry which is preliminary data.</text>
</comment>
<dbReference type="Pfam" id="PF04148">
    <property type="entry name" value="Erv26"/>
    <property type="match status" value="1"/>
</dbReference>
<name>A0A8J2WWL7_9STRA</name>
<protein>
    <recommendedName>
        <fullName evidence="9">Protein TEX261</fullName>
    </recommendedName>
</protein>
<evidence type="ECO:0000256" key="4">
    <source>
        <dbReference type="ARBA" id="ARBA00022989"/>
    </source>
</evidence>
<evidence type="ECO:0000256" key="6">
    <source>
        <dbReference type="SAM" id="Phobius"/>
    </source>
</evidence>
<dbReference type="GO" id="GO:0006888">
    <property type="term" value="P:endoplasmic reticulum to Golgi vesicle-mediated transport"/>
    <property type="evidence" value="ECO:0007669"/>
    <property type="project" value="InterPro"/>
</dbReference>
<dbReference type="PANTHER" id="PTHR13144">
    <property type="entry name" value="TEX261 PROTEIN"/>
    <property type="match status" value="1"/>
</dbReference>
<comment type="similarity">
    <text evidence="2">Belongs to the SVP26 family.</text>
</comment>
<dbReference type="OrthoDB" id="28257at2759"/>
<evidence type="ECO:0000256" key="2">
    <source>
        <dbReference type="ARBA" id="ARBA00008096"/>
    </source>
</evidence>